<feature type="coiled-coil region" evidence="1">
    <location>
        <begin position="320"/>
        <end position="347"/>
    </location>
</feature>
<protein>
    <recommendedName>
        <fullName evidence="2">Reverse transcriptase domain-containing protein</fullName>
    </recommendedName>
</protein>
<feature type="domain" description="Reverse transcriptase" evidence="2">
    <location>
        <begin position="476"/>
        <end position="742"/>
    </location>
</feature>
<keyword evidence="4" id="KW-1185">Reference proteome</keyword>
<evidence type="ECO:0000313" key="3">
    <source>
        <dbReference type="EMBL" id="KAJ8737403.1"/>
    </source>
</evidence>
<evidence type="ECO:0000313" key="4">
    <source>
        <dbReference type="Proteomes" id="UP001231518"/>
    </source>
</evidence>
<dbReference type="InterPro" id="IPR036691">
    <property type="entry name" value="Endo/exonu/phosph_ase_sf"/>
</dbReference>
<gene>
    <name evidence="3" type="ORF">PYW07_000674</name>
</gene>
<dbReference type="EMBL" id="JARGEI010000001">
    <property type="protein sequence ID" value="KAJ8737403.1"/>
    <property type="molecule type" value="Genomic_DNA"/>
</dbReference>
<dbReference type="Gene3D" id="3.60.10.10">
    <property type="entry name" value="Endonuclease/exonuclease/phosphatase"/>
    <property type="match status" value="1"/>
</dbReference>
<dbReference type="PROSITE" id="PS50878">
    <property type="entry name" value="RT_POL"/>
    <property type="match status" value="1"/>
</dbReference>
<dbReference type="InterPro" id="IPR000477">
    <property type="entry name" value="RT_dom"/>
</dbReference>
<proteinExistence type="predicted"/>
<dbReference type="SUPFAM" id="SSF56219">
    <property type="entry name" value="DNase I-like"/>
    <property type="match status" value="1"/>
</dbReference>
<dbReference type="InterPro" id="IPR005135">
    <property type="entry name" value="Endo/exonuclease/phosphatase"/>
</dbReference>
<sequence>MIYLFIAAWNINGIAPNTNELEVFLKEHKIDICLISETHTTVRSEIRIPGFCVYHTPHPSGGSHGGSAVVIKNNIKHYLLEPFATEHLQGTTVRVEDPSGPFNISAVYCPPRHNINEDMFSEYFETLGNTFIAGGDWNAKHNNWGSRITLTRGRELKKSMDAKRMSSLSTGEPTYWPTDRNKLPDLVDFFVTKNVCHKFTQIESCLDGSSDHTPIILRLCKTAIHYEPNDVLYNYKTDWDNFREYVEDKIDLNLPLKSPEDVDNACLYITNLIQVAAWNSTPELKRLANSSLTPIEVRRKIAEKRRLRRIWQTSRNEQDKTLLNRAIKELKEILANVKNEETQQRLERMAPNANGIHSLWKATKHLPSPQQCFPPIRSGNSWARSDQEKTDTFATHLANVFKPNESCVPEDPEIDNILNQDLQLCLPLRPTSPRELSRLIFTMNSNKAPGFDLITPKILKELPRKGLVFLTTLINASLRTSYVPALWKISQIVMIHKPGKPANEASSYRPISLTPVLSKLWEKVILNRLKPHLLENRTIPDHQFGFREQHSTIEQVHRVYRTIRQCMENKEYCSAAFLDVQQAFDRVWHKGLLCKIKQLLPHSFYLLMKSYLSDRYFQVKLRDARSSLVACLAGVPQGSVLGPVLYNIFTSDLPQCLDVSVATFADDAAFLACSKDPIKASSVLQEQLDQTHDWLNKWRIRASAPKSNHITFTLRRGDCPLVNLGPDALPQSSCVKYLGFYLDRRLTWKDHLRTKRTEINYRFKNLLWLLGRQSALSLSNKLRVYCSIIKPIWTYGIQLWTSASKSNIMCIQRAQNNILRVIAAAPWYTRNSEIHEYLEIPIILEETKRYLNRYKERLKSHPNPLSHSLLVQNHSKRLKKADIVLPD</sequence>
<evidence type="ECO:0000256" key="1">
    <source>
        <dbReference type="SAM" id="Coils"/>
    </source>
</evidence>
<name>A0AAD7Z203_MYTSE</name>
<dbReference type="Pfam" id="PF14529">
    <property type="entry name" value="Exo_endo_phos_2"/>
    <property type="match status" value="1"/>
</dbReference>
<reference evidence="3" key="1">
    <citation type="submission" date="2023-03" db="EMBL/GenBank/DDBJ databases">
        <title>Chromosome-level genomes of two armyworms, Mythimna separata and Mythimna loreyi, provide insights into the biosynthesis and reception of sex pheromones.</title>
        <authorList>
            <person name="Zhao H."/>
        </authorList>
    </citation>
    <scope>NUCLEOTIDE SEQUENCE</scope>
    <source>
        <strain evidence="3">BeijingLab</strain>
        <tissue evidence="3">Pupa</tissue>
    </source>
</reference>
<evidence type="ECO:0000259" key="2">
    <source>
        <dbReference type="PROSITE" id="PS50878"/>
    </source>
</evidence>
<dbReference type="PANTHER" id="PTHR36688:SF2">
    <property type="entry name" value="ENDONUCLEASE_EXONUCLEASE_PHOSPHATASE DOMAIN-CONTAINING PROTEIN"/>
    <property type="match status" value="1"/>
</dbReference>
<dbReference type="GO" id="GO:0003824">
    <property type="term" value="F:catalytic activity"/>
    <property type="evidence" value="ECO:0007669"/>
    <property type="project" value="InterPro"/>
</dbReference>
<dbReference type="GO" id="GO:0071897">
    <property type="term" value="P:DNA biosynthetic process"/>
    <property type="evidence" value="ECO:0007669"/>
    <property type="project" value="UniProtKB-ARBA"/>
</dbReference>
<dbReference type="Pfam" id="PF00078">
    <property type="entry name" value="RVT_1"/>
    <property type="match status" value="1"/>
</dbReference>
<accession>A0AAD7Z203</accession>
<dbReference type="AlphaFoldDB" id="A0AAD7Z203"/>
<keyword evidence="1" id="KW-0175">Coiled coil</keyword>
<comment type="caution">
    <text evidence="3">The sequence shown here is derived from an EMBL/GenBank/DDBJ whole genome shotgun (WGS) entry which is preliminary data.</text>
</comment>
<dbReference type="PANTHER" id="PTHR36688">
    <property type="entry name" value="ENDO/EXONUCLEASE/PHOSPHATASE DOMAIN-CONTAINING PROTEIN"/>
    <property type="match status" value="1"/>
</dbReference>
<dbReference type="InterPro" id="IPR052560">
    <property type="entry name" value="RdDP_mobile_element"/>
</dbReference>
<dbReference type="CDD" id="cd01650">
    <property type="entry name" value="RT_nLTR_like"/>
    <property type="match status" value="1"/>
</dbReference>
<dbReference type="InterPro" id="IPR043502">
    <property type="entry name" value="DNA/RNA_pol_sf"/>
</dbReference>
<dbReference type="SUPFAM" id="SSF56672">
    <property type="entry name" value="DNA/RNA polymerases"/>
    <property type="match status" value="1"/>
</dbReference>
<organism evidence="3 4">
    <name type="scientific">Mythimna separata</name>
    <name type="common">Oriental armyworm</name>
    <name type="synonym">Pseudaletia separata</name>
    <dbReference type="NCBI Taxonomy" id="271217"/>
    <lineage>
        <taxon>Eukaryota</taxon>
        <taxon>Metazoa</taxon>
        <taxon>Ecdysozoa</taxon>
        <taxon>Arthropoda</taxon>
        <taxon>Hexapoda</taxon>
        <taxon>Insecta</taxon>
        <taxon>Pterygota</taxon>
        <taxon>Neoptera</taxon>
        <taxon>Endopterygota</taxon>
        <taxon>Lepidoptera</taxon>
        <taxon>Glossata</taxon>
        <taxon>Ditrysia</taxon>
        <taxon>Noctuoidea</taxon>
        <taxon>Noctuidae</taxon>
        <taxon>Noctuinae</taxon>
        <taxon>Hadenini</taxon>
        <taxon>Mythimna</taxon>
    </lineage>
</organism>
<dbReference type="Proteomes" id="UP001231518">
    <property type="component" value="Chromosome 1"/>
</dbReference>